<accession>A0ABP0ZFX9</accession>
<comment type="subcellular location">
    <subcellularLocation>
        <location evidence="2">Nucleus</location>
    </subcellularLocation>
</comment>
<gene>
    <name evidence="4" type="ORF">LODBEIA_P12870</name>
</gene>
<evidence type="ECO:0000313" key="5">
    <source>
        <dbReference type="Proteomes" id="UP001497383"/>
    </source>
</evidence>
<comment type="similarity">
    <text evidence="1 2">Belongs to the YPI1 family.</text>
</comment>
<feature type="compositionally biased region" description="Basic residues" evidence="3">
    <location>
        <begin position="60"/>
        <end position="70"/>
    </location>
</feature>
<sequence>MSNQSSNSRTQVQHSNVLRLRPTQDTPPHDSHQQHQQQPQSSSSSSATHNQTEPSSATREKRRQKQRKPGVRWTEDVVDNEHMNKKKTKICCIFHPQRSFDEEMADDHDHDHGGPCSSSSDSSSDSSEDESGEDVSRRNGGNKVGKPNSYEYQPHYENKSKLPN</sequence>
<feature type="compositionally biased region" description="Low complexity" evidence="3">
    <location>
        <begin position="114"/>
        <end position="125"/>
    </location>
</feature>
<dbReference type="PANTHER" id="PTHR20835:SF0">
    <property type="entry name" value="E3 UBIQUITIN-PROTEIN LIGASE PPP1R11"/>
    <property type="match status" value="1"/>
</dbReference>
<feature type="compositionally biased region" description="Polar residues" evidence="3">
    <location>
        <begin position="47"/>
        <end position="57"/>
    </location>
</feature>
<dbReference type="GeneID" id="92206483"/>
<evidence type="ECO:0000313" key="4">
    <source>
        <dbReference type="EMBL" id="CAK9436765.1"/>
    </source>
</evidence>
<name>A0ABP0ZFX9_9ASCO</name>
<feature type="compositionally biased region" description="Basic and acidic residues" evidence="3">
    <location>
        <begin position="73"/>
        <end position="83"/>
    </location>
</feature>
<evidence type="ECO:0000256" key="2">
    <source>
        <dbReference type="RuleBase" id="RU367162"/>
    </source>
</evidence>
<protein>
    <recommendedName>
        <fullName evidence="2">Type 1 phosphatases regulator</fullName>
    </recommendedName>
</protein>
<evidence type="ECO:0000256" key="1">
    <source>
        <dbReference type="ARBA" id="ARBA00005605"/>
    </source>
</evidence>
<dbReference type="RefSeq" id="XP_066828225.1">
    <property type="nucleotide sequence ID" value="XM_066971158.1"/>
</dbReference>
<organism evidence="4 5">
    <name type="scientific">Lodderomyces beijingensis</name>
    <dbReference type="NCBI Taxonomy" id="1775926"/>
    <lineage>
        <taxon>Eukaryota</taxon>
        <taxon>Fungi</taxon>
        <taxon>Dikarya</taxon>
        <taxon>Ascomycota</taxon>
        <taxon>Saccharomycotina</taxon>
        <taxon>Pichiomycetes</taxon>
        <taxon>Debaryomycetaceae</taxon>
        <taxon>Candida/Lodderomyces clade</taxon>
        <taxon>Lodderomyces</taxon>
    </lineage>
</organism>
<reference evidence="4 5" key="1">
    <citation type="submission" date="2024-03" db="EMBL/GenBank/DDBJ databases">
        <authorList>
            <person name="Brejova B."/>
        </authorList>
    </citation>
    <scope>NUCLEOTIDE SEQUENCE [LARGE SCALE GENOMIC DNA]</scope>
    <source>
        <strain evidence="4 5">CBS 14171</strain>
    </source>
</reference>
<feature type="compositionally biased region" description="Basic and acidic residues" evidence="3">
    <location>
        <begin position="154"/>
        <end position="164"/>
    </location>
</feature>
<dbReference type="Proteomes" id="UP001497383">
    <property type="component" value="Chromosome 2"/>
</dbReference>
<dbReference type="InterPro" id="IPR011107">
    <property type="entry name" value="PPI_Ypi1"/>
</dbReference>
<feature type="region of interest" description="Disordered" evidence="3">
    <location>
        <begin position="1"/>
        <end position="164"/>
    </location>
</feature>
<keyword evidence="5" id="KW-1185">Reference proteome</keyword>
<keyword evidence="2" id="KW-0539">Nucleus</keyword>
<evidence type="ECO:0000256" key="3">
    <source>
        <dbReference type="SAM" id="MobiDB-lite"/>
    </source>
</evidence>
<proteinExistence type="inferred from homology"/>
<feature type="compositionally biased region" description="Polar residues" evidence="3">
    <location>
        <begin position="1"/>
        <end position="16"/>
    </location>
</feature>
<dbReference type="Pfam" id="PF07491">
    <property type="entry name" value="PPI_Ypi1"/>
    <property type="match status" value="1"/>
</dbReference>
<dbReference type="PANTHER" id="PTHR20835">
    <property type="entry name" value="E3 UBIQUITIN-PROTEIN LIGASE PPP1R11-RELATED"/>
    <property type="match status" value="1"/>
</dbReference>
<dbReference type="EMBL" id="OZ022406">
    <property type="protein sequence ID" value="CAK9436765.1"/>
    <property type="molecule type" value="Genomic_DNA"/>
</dbReference>
<feature type="compositionally biased region" description="Low complexity" evidence="3">
    <location>
        <begin position="34"/>
        <end position="46"/>
    </location>
</feature>
<comment type="function">
    <text evidence="2">Regulator of type 1 phosphatases which maintains protein phosphatase activity under strict control.</text>
</comment>